<evidence type="ECO:0000313" key="8">
    <source>
        <dbReference type="EMBL" id="KAK1388792.1"/>
    </source>
</evidence>
<evidence type="ECO:0000256" key="7">
    <source>
        <dbReference type="RuleBase" id="RU000487"/>
    </source>
</evidence>
<name>A0AAD8IN19_9APIA</name>
<evidence type="ECO:0000256" key="6">
    <source>
        <dbReference type="ARBA" id="ARBA00023212"/>
    </source>
</evidence>
<evidence type="ECO:0000313" key="9">
    <source>
        <dbReference type="Proteomes" id="UP001237642"/>
    </source>
</evidence>
<evidence type="ECO:0000256" key="1">
    <source>
        <dbReference type="ARBA" id="ARBA00004245"/>
    </source>
</evidence>
<dbReference type="SUPFAM" id="SSF53067">
    <property type="entry name" value="Actin-like ATPase domain"/>
    <property type="match status" value="1"/>
</dbReference>
<dbReference type="SMART" id="SM00268">
    <property type="entry name" value="ACTIN"/>
    <property type="match status" value="1"/>
</dbReference>
<evidence type="ECO:0000256" key="4">
    <source>
        <dbReference type="ARBA" id="ARBA00022741"/>
    </source>
</evidence>
<keyword evidence="6" id="KW-0206">Cytoskeleton</keyword>
<dbReference type="FunFam" id="3.90.640.10:FF:000047">
    <property type="entry name" value="Actin, alpha skeletal muscle"/>
    <property type="match status" value="1"/>
</dbReference>
<gene>
    <name evidence="8" type="ORF">POM88_016970</name>
</gene>
<keyword evidence="4" id="KW-0547">Nucleotide-binding</keyword>
<organism evidence="8 9">
    <name type="scientific">Heracleum sosnowskyi</name>
    <dbReference type="NCBI Taxonomy" id="360622"/>
    <lineage>
        <taxon>Eukaryota</taxon>
        <taxon>Viridiplantae</taxon>
        <taxon>Streptophyta</taxon>
        <taxon>Embryophyta</taxon>
        <taxon>Tracheophyta</taxon>
        <taxon>Spermatophyta</taxon>
        <taxon>Magnoliopsida</taxon>
        <taxon>eudicotyledons</taxon>
        <taxon>Gunneridae</taxon>
        <taxon>Pentapetalae</taxon>
        <taxon>asterids</taxon>
        <taxon>campanulids</taxon>
        <taxon>Apiales</taxon>
        <taxon>Apiaceae</taxon>
        <taxon>Apioideae</taxon>
        <taxon>apioid superclade</taxon>
        <taxon>Tordylieae</taxon>
        <taxon>Tordyliinae</taxon>
        <taxon>Heracleum</taxon>
    </lineage>
</organism>
<accession>A0AAD8IN19</accession>
<keyword evidence="3" id="KW-0963">Cytoplasm</keyword>
<dbReference type="EMBL" id="JAUIZM010000004">
    <property type="protein sequence ID" value="KAK1388792.1"/>
    <property type="molecule type" value="Genomic_DNA"/>
</dbReference>
<evidence type="ECO:0000256" key="2">
    <source>
        <dbReference type="ARBA" id="ARBA00006752"/>
    </source>
</evidence>
<dbReference type="FunFam" id="3.30.420.40:FF:000404">
    <property type="entry name" value="Major actin"/>
    <property type="match status" value="1"/>
</dbReference>
<dbReference type="Pfam" id="PF00022">
    <property type="entry name" value="Actin"/>
    <property type="match status" value="1"/>
</dbReference>
<comment type="caution">
    <text evidence="8">The sequence shown here is derived from an EMBL/GenBank/DDBJ whole genome shotgun (WGS) entry which is preliminary data.</text>
</comment>
<dbReference type="InterPro" id="IPR004000">
    <property type="entry name" value="Actin"/>
</dbReference>
<dbReference type="GO" id="GO:0005856">
    <property type="term" value="C:cytoskeleton"/>
    <property type="evidence" value="ECO:0007669"/>
    <property type="project" value="UniProtKB-SubCell"/>
</dbReference>
<keyword evidence="5" id="KW-0067">ATP-binding</keyword>
<sequence>MKILTERGYRFTTTTEKEIVRDIKEKLAYVAIDFEQEMETAISSSSIEKNYELPDGHVITIGAERFRCPEVLFQPSPIGMEVAGVHETAYNSIMKSDVDIRRDLYGNIVLSGGSTIFPGIADSMIKEITALAPNNMKIKVVAPPENTFVFVLPLMSQSLLNVE</sequence>
<evidence type="ECO:0000256" key="5">
    <source>
        <dbReference type="ARBA" id="ARBA00022840"/>
    </source>
</evidence>
<protein>
    <submittedName>
        <fullName evidence="8">Actin</fullName>
    </submittedName>
</protein>
<dbReference type="InterPro" id="IPR043129">
    <property type="entry name" value="ATPase_NBD"/>
</dbReference>
<dbReference type="Gene3D" id="3.30.420.40">
    <property type="match status" value="1"/>
</dbReference>
<proteinExistence type="inferred from homology"/>
<dbReference type="Proteomes" id="UP001237642">
    <property type="component" value="Unassembled WGS sequence"/>
</dbReference>
<reference evidence="8" key="2">
    <citation type="submission" date="2023-05" db="EMBL/GenBank/DDBJ databases">
        <authorList>
            <person name="Schelkunov M.I."/>
        </authorList>
    </citation>
    <scope>NUCLEOTIDE SEQUENCE</scope>
    <source>
        <strain evidence="8">Hsosn_3</strain>
        <tissue evidence="8">Leaf</tissue>
    </source>
</reference>
<comment type="subcellular location">
    <subcellularLocation>
        <location evidence="1">Cytoplasm</location>
        <location evidence="1">Cytoskeleton</location>
    </subcellularLocation>
</comment>
<dbReference type="PANTHER" id="PTHR11937">
    <property type="entry name" value="ACTIN"/>
    <property type="match status" value="1"/>
</dbReference>
<comment type="similarity">
    <text evidence="2 7">Belongs to the actin family.</text>
</comment>
<evidence type="ECO:0000256" key="3">
    <source>
        <dbReference type="ARBA" id="ARBA00022490"/>
    </source>
</evidence>
<keyword evidence="9" id="KW-1185">Reference proteome</keyword>
<dbReference type="Gene3D" id="3.90.640.10">
    <property type="entry name" value="Actin, Chain A, domain 4"/>
    <property type="match status" value="1"/>
</dbReference>
<dbReference type="AlphaFoldDB" id="A0AAD8IN19"/>
<dbReference type="GO" id="GO:0005524">
    <property type="term" value="F:ATP binding"/>
    <property type="evidence" value="ECO:0007669"/>
    <property type="project" value="UniProtKB-KW"/>
</dbReference>
<reference evidence="8" key="1">
    <citation type="submission" date="2023-02" db="EMBL/GenBank/DDBJ databases">
        <title>Genome of toxic invasive species Heracleum sosnowskyi carries increased number of genes despite the absence of recent whole-genome duplications.</title>
        <authorList>
            <person name="Schelkunov M."/>
            <person name="Shtratnikova V."/>
            <person name="Makarenko M."/>
            <person name="Klepikova A."/>
            <person name="Omelchenko D."/>
            <person name="Novikova G."/>
            <person name="Obukhova E."/>
            <person name="Bogdanov V."/>
            <person name="Penin A."/>
            <person name="Logacheva M."/>
        </authorList>
    </citation>
    <scope>NUCLEOTIDE SEQUENCE</scope>
    <source>
        <strain evidence="8">Hsosn_3</strain>
        <tissue evidence="8">Leaf</tissue>
    </source>
</reference>